<dbReference type="Proteomes" id="UP001221898">
    <property type="component" value="Unassembled WGS sequence"/>
</dbReference>
<evidence type="ECO:0000313" key="2">
    <source>
        <dbReference type="Proteomes" id="UP001221898"/>
    </source>
</evidence>
<dbReference type="EMBL" id="JAINUG010000011">
    <property type="protein sequence ID" value="KAJ8414840.1"/>
    <property type="molecule type" value="Genomic_DNA"/>
</dbReference>
<sequence>MGLNQQLFLLRTESLNTAGLTDFYGAVLRAWQLLRPCREGGLERGPWLWKQPIFHNPLIESEPLGSVTLQGWFIAAAVCRLAHLQQPGGSVLVTPQELDGLMGVHSLRLLEGVLGDVRQALPGPSVGHCVAQLKGIVTIGQIDRSVCMDRKLTVFAFSSKAVNDKLLTAIASIPSPVSSGDCHVILPSEEPVTEGSAAHLGMRFFLLPVASWSCGSYKTVKLR</sequence>
<keyword evidence="2" id="KW-1185">Reference proteome</keyword>
<reference evidence="1" key="1">
    <citation type="journal article" date="2023" name="Science">
        <title>Genome structures resolve the early diversification of teleost fishes.</title>
        <authorList>
            <person name="Parey E."/>
            <person name="Louis A."/>
            <person name="Montfort J."/>
            <person name="Bouchez O."/>
            <person name="Roques C."/>
            <person name="Iampietro C."/>
            <person name="Lluch J."/>
            <person name="Castinel A."/>
            <person name="Donnadieu C."/>
            <person name="Desvignes T."/>
            <person name="Floi Bucao C."/>
            <person name="Jouanno E."/>
            <person name="Wen M."/>
            <person name="Mejri S."/>
            <person name="Dirks R."/>
            <person name="Jansen H."/>
            <person name="Henkel C."/>
            <person name="Chen W.J."/>
            <person name="Zahm M."/>
            <person name="Cabau C."/>
            <person name="Klopp C."/>
            <person name="Thompson A.W."/>
            <person name="Robinson-Rechavi M."/>
            <person name="Braasch I."/>
            <person name="Lecointre G."/>
            <person name="Bobe J."/>
            <person name="Postlethwait J.H."/>
            <person name="Berthelot C."/>
            <person name="Roest Crollius H."/>
            <person name="Guiguen Y."/>
        </authorList>
    </citation>
    <scope>NUCLEOTIDE SEQUENCE</scope>
    <source>
        <strain evidence="1">NC1722</strain>
    </source>
</reference>
<dbReference type="AlphaFoldDB" id="A0AAD7WZK9"/>
<evidence type="ECO:0000313" key="1">
    <source>
        <dbReference type="EMBL" id="KAJ8414840.1"/>
    </source>
</evidence>
<comment type="caution">
    <text evidence="1">The sequence shown here is derived from an EMBL/GenBank/DDBJ whole genome shotgun (WGS) entry which is preliminary data.</text>
</comment>
<name>A0AAD7WZK9_9TELE</name>
<gene>
    <name evidence="1" type="ORF">AAFF_G00023630</name>
</gene>
<protein>
    <submittedName>
        <fullName evidence="1">Uncharacterized protein</fullName>
    </submittedName>
</protein>
<proteinExistence type="predicted"/>
<accession>A0AAD7WZK9</accession>
<organism evidence="1 2">
    <name type="scientific">Aldrovandia affinis</name>
    <dbReference type="NCBI Taxonomy" id="143900"/>
    <lineage>
        <taxon>Eukaryota</taxon>
        <taxon>Metazoa</taxon>
        <taxon>Chordata</taxon>
        <taxon>Craniata</taxon>
        <taxon>Vertebrata</taxon>
        <taxon>Euteleostomi</taxon>
        <taxon>Actinopterygii</taxon>
        <taxon>Neopterygii</taxon>
        <taxon>Teleostei</taxon>
        <taxon>Notacanthiformes</taxon>
        <taxon>Halosauridae</taxon>
        <taxon>Aldrovandia</taxon>
    </lineage>
</organism>